<dbReference type="GO" id="GO:0008168">
    <property type="term" value="F:methyltransferase activity"/>
    <property type="evidence" value="ECO:0007669"/>
    <property type="project" value="UniProtKB-KW"/>
</dbReference>
<accession>A0A3M9NAG0</accession>
<dbReference type="InterPro" id="IPR029063">
    <property type="entry name" value="SAM-dependent_MTases_sf"/>
</dbReference>
<keyword evidence="1" id="KW-0489">Methyltransferase</keyword>
<dbReference type="EMBL" id="RJJR01000014">
    <property type="protein sequence ID" value="RNI34243.1"/>
    <property type="molecule type" value="Genomic_DNA"/>
</dbReference>
<keyword evidence="2" id="KW-1185">Reference proteome</keyword>
<dbReference type="Gene3D" id="3.40.50.150">
    <property type="entry name" value="Vaccinia Virus protein VP39"/>
    <property type="match status" value="1"/>
</dbReference>
<protein>
    <submittedName>
        <fullName evidence="1">Class I SAM-dependent methyltransferase</fullName>
    </submittedName>
</protein>
<dbReference type="OrthoDB" id="9791837at2"/>
<organism evidence="1 2">
    <name type="scientific">Hanamia caeni</name>
    <dbReference type="NCBI Taxonomy" id="2294116"/>
    <lineage>
        <taxon>Bacteria</taxon>
        <taxon>Pseudomonadati</taxon>
        <taxon>Bacteroidota</taxon>
        <taxon>Chitinophagia</taxon>
        <taxon>Chitinophagales</taxon>
        <taxon>Chitinophagaceae</taxon>
        <taxon>Hanamia</taxon>
    </lineage>
</organism>
<reference evidence="1 2" key="1">
    <citation type="submission" date="2018-11" db="EMBL/GenBank/DDBJ databases">
        <title>Draft genome sequence of Ferruginibacter sp. BO-59.</title>
        <authorList>
            <person name="Im W.T."/>
        </authorList>
    </citation>
    <scope>NUCLEOTIDE SEQUENCE [LARGE SCALE GENOMIC DNA]</scope>
    <source>
        <strain evidence="1 2">BO-59</strain>
    </source>
</reference>
<dbReference type="RefSeq" id="WP_123121785.1">
    <property type="nucleotide sequence ID" value="NZ_RJJR01000014.1"/>
</dbReference>
<dbReference type="PANTHER" id="PTHR43861">
    <property type="entry name" value="TRANS-ACONITATE 2-METHYLTRANSFERASE-RELATED"/>
    <property type="match status" value="1"/>
</dbReference>
<dbReference type="Pfam" id="PF13489">
    <property type="entry name" value="Methyltransf_23"/>
    <property type="match status" value="1"/>
</dbReference>
<dbReference type="CDD" id="cd02440">
    <property type="entry name" value="AdoMet_MTases"/>
    <property type="match status" value="1"/>
</dbReference>
<dbReference type="Proteomes" id="UP000267223">
    <property type="component" value="Unassembled WGS sequence"/>
</dbReference>
<keyword evidence="1" id="KW-0808">Transferase</keyword>
<dbReference type="AlphaFoldDB" id="A0A3M9NAG0"/>
<gene>
    <name evidence="1" type="ORF">EFY79_16225</name>
</gene>
<dbReference type="SUPFAM" id="SSF53335">
    <property type="entry name" value="S-adenosyl-L-methionine-dependent methyltransferases"/>
    <property type="match status" value="1"/>
</dbReference>
<evidence type="ECO:0000313" key="1">
    <source>
        <dbReference type="EMBL" id="RNI34243.1"/>
    </source>
</evidence>
<proteinExistence type="predicted"/>
<dbReference type="GO" id="GO:0032259">
    <property type="term" value="P:methylation"/>
    <property type="evidence" value="ECO:0007669"/>
    <property type="project" value="UniProtKB-KW"/>
</dbReference>
<evidence type="ECO:0000313" key="2">
    <source>
        <dbReference type="Proteomes" id="UP000267223"/>
    </source>
</evidence>
<comment type="caution">
    <text evidence="1">The sequence shown here is derived from an EMBL/GenBank/DDBJ whole genome shotgun (WGS) entry which is preliminary data.</text>
</comment>
<name>A0A3M9NAG0_9BACT</name>
<sequence length="314" mass="35944">MENKKLRLNNVDCCVCGSTNASLIGKGEDFEYHTSADTFFAMQCNSCNLVYLDPRPAASEFETIYPPTYHAFDFSKKEFGFVYNVRCRLEARRSLKRCRHLKDNARILDVGCGDGFHLGLLRQYGNKTWKLEGVDLDQKAVKAATRAGLDVHLGRVQDVNLPQHSYDMVFMIQTIEHLEDPPQVLETVFGLLREGGQLIIVTDNTGSIDFNWFKSGHWGGYHFPRHFNLFNRNSLSKLARDVGYDVKDLTTIVSPVNWVYSIHNYLVDHKMPQWLINRFTLKSSFSLFVFTVLDFVLQKFGRGALLQATLQKPS</sequence>